<accession>A0ACB9PIR6</accession>
<dbReference type="Proteomes" id="UP000828941">
    <property type="component" value="Chromosome 4"/>
</dbReference>
<evidence type="ECO:0000313" key="2">
    <source>
        <dbReference type="Proteomes" id="UP000828941"/>
    </source>
</evidence>
<organism evidence="1 2">
    <name type="scientific">Bauhinia variegata</name>
    <name type="common">Purple orchid tree</name>
    <name type="synonym">Phanera variegata</name>
    <dbReference type="NCBI Taxonomy" id="167791"/>
    <lineage>
        <taxon>Eukaryota</taxon>
        <taxon>Viridiplantae</taxon>
        <taxon>Streptophyta</taxon>
        <taxon>Embryophyta</taxon>
        <taxon>Tracheophyta</taxon>
        <taxon>Spermatophyta</taxon>
        <taxon>Magnoliopsida</taxon>
        <taxon>eudicotyledons</taxon>
        <taxon>Gunneridae</taxon>
        <taxon>Pentapetalae</taxon>
        <taxon>rosids</taxon>
        <taxon>fabids</taxon>
        <taxon>Fabales</taxon>
        <taxon>Fabaceae</taxon>
        <taxon>Cercidoideae</taxon>
        <taxon>Cercideae</taxon>
        <taxon>Bauhiniinae</taxon>
        <taxon>Bauhinia</taxon>
    </lineage>
</organism>
<evidence type="ECO:0000313" key="1">
    <source>
        <dbReference type="EMBL" id="KAI4348397.1"/>
    </source>
</evidence>
<name>A0ACB9PIR6_BAUVA</name>
<proteinExistence type="predicted"/>
<reference evidence="1 2" key="1">
    <citation type="journal article" date="2022" name="DNA Res.">
        <title>Chromosomal-level genome assembly of the orchid tree Bauhinia variegata (Leguminosae; Cercidoideae) supports the allotetraploid origin hypothesis of Bauhinia.</title>
        <authorList>
            <person name="Zhong Y."/>
            <person name="Chen Y."/>
            <person name="Zheng D."/>
            <person name="Pang J."/>
            <person name="Liu Y."/>
            <person name="Luo S."/>
            <person name="Meng S."/>
            <person name="Qian L."/>
            <person name="Wei D."/>
            <person name="Dai S."/>
            <person name="Zhou R."/>
        </authorList>
    </citation>
    <scope>NUCLEOTIDE SEQUENCE [LARGE SCALE GENOMIC DNA]</scope>
    <source>
        <strain evidence="1">BV-YZ2020</strain>
    </source>
</reference>
<keyword evidence="2" id="KW-1185">Reference proteome</keyword>
<dbReference type="EMBL" id="CM039429">
    <property type="protein sequence ID" value="KAI4348397.1"/>
    <property type="molecule type" value="Genomic_DNA"/>
</dbReference>
<sequence>MMCEPEPDVYMPLTASQPQSNPNFILTPEKISSRYRPKLARRMETDECFKCKKKGHWMVDCPLNSPDADYTKIHCRCGHGFCEVKTARNNRNNGRKYYACPIKRGKRCGEFVRWCDDPVRENDLHPPPYKYPECARCGAGVCKKEKEMSGPNAGRYYFSCPVGEGFGSCGFITWEDTLLNSTSIVPVQRSIQKNLHDYWDQIKTTNNNDKEEGSELNLGDSKRMRIMDNSQCPPIIASSHLPEREDTSQKEATMERGKQDETAALSSPANHVAFPGFEFPNDIQDLCMPGSRSSDSIVEEACHLVMIRCRQREFERQFSAAASSFGIPVADLCFMGWLGRLLFFHPTQSLKYPLPQPFYCCVFPSFDAIIIPERKSTRNSFSADSNHLVVSISGLHRQLPTEVSRDEVAFHRSAGSERKLMSKLERQRKMALIAQQLLVELETLNPLDHASMREAAEATFDVLDCLSVDYKGFSEHVWEFINHSSSLAEIQKSIENSPSPEEHKNLYEEEKVRLDSIRDNYAKTKASLVSSCQRSKSLREEASRLKAMLYQVESHLTCCQTETLNIQNDLENINTCMLEAERSLQVAAEQAEAARKLGEERRGKEIAAKAALHKAKLELEN</sequence>
<comment type="caution">
    <text evidence="1">The sequence shown here is derived from an EMBL/GenBank/DDBJ whole genome shotgun (WGS) entry which is preliminary data.</text>
</comment>
<protein>
    <submittedName>
        <fullName evidence="1">Uncharacterized protein</fullName>
    </submittedName>
</protein>
<gene>
    <name evidence="1" type="ORF">L6164_009124</name>
</gene>